<dbReference type="Pfam" id="PF00817">
    <property type="entry name" value="IMS"/>
    <property type="match status" value="1"/>
</dbReference>
<evidence type="ECO:0000256" key="2">
    <source>
        <dbReference type="ARBA" id="ARBA00023128"/>
    </source>
</evidence>
<organism evidence="5 6">
    <name type="scientific">Parachaetomium inaequale</name>
    <dbReference type="NCBI Taxonomy" id="2588326"/>
    <lineage>
        <taxon>Eukaryota</taxon>
        <taxon>Fungi</taxon>
        <taxon>Dikarya</taxon>
        <taxon>Ascomycota</taxon>
        <taxon>Pezizomycotina</taxon>
        <taxon>Sordariomycetes</taxon>
        <taxon>Sordariomycetidae</taxon>
        <taxon>Sordariales</taxon>
        <taxon>Chaetomiaceae</taxon>
        <taxon>Parachaetomium</taxon>
    </lineage>
</organism>
<dbReference type="Gene3D" id="3.30.70.270">
    <property type="match status" value="1"/>
</dbReference>
<dbReference type="Gene3D" id="3.40.1170.60">
    <property type="match status" value="1"/>
</dbReference>
<dbReference type="InterPro" id="IPR001126">
    <property type="entry name" value="UmuC"/>
</dbReference>
<dbReference type="AlphaFoldDB" id="A0AAN6PNX8"/>
<name>A0AAN6PNX8_9PEZI</name>
<dbReference type="GO" id="GO:0005739">
    <property type="term" value="C:mitochondrion"/>
    <property type="evidence" value="ECO:0007669"/>
    <property type="project" value="UniProtKB-SubCell"/>
</dbReference>
<evidence type="ECO:0000259" key="4">
    <source>
        <dbReference type="PROSITE" id="PS50173"/>
    </source>
</evidence>
<keyword evidence="6" id="KW-1185">Reference proteome</keyword>
<keyword evidence="2" id="KW-0496">Mitochondrion</keyword>
<feature type="region of interest" description="Disordered" evidence="3">
    <location>
        <begin position="496"/>
        <end position="546"/>
    </location>
</feature>
<sequence length="571" mass="63324">MDSAPKKAPRRRDDRVILHFCVENRQPSLKGLPLGIKQKGILATCNYVARRRGVKKLMPIAAARNICPDLVLADGEDLSPFRDVSKRLYALLRSYSWSGKVERLGLDEVFLDVTDIVSFNVELLNSNALQQSYFCLSRSDPAVGFEYDATSFAGCVLGDDGSQSHENVLYMRLLVASHLAQYLRLRIEEEGYTTACGIATNKLLAKLAGDKNKPRNQTTLLSLRQEDVLTFMDEHSLRKVPGIGSRITRVLEGFVLGKEPDPDLYTMECSTTVGQVRTHPGISPPTLSRLLSGPGAEKNLGPKVWTLLHGVDDTAVQPARDIPTQISIEDSYRGLTQPSEIRRALLAITSSLLRRMHTDLVEEDVSPTTSTASTANPVTNSSSSSRWLARPRTLRLSTRPYTTPQDDKPYNWARHSRSCPLPSFVFNTSLPQEERAERLVTETLLPLFYNTGGGWNIGLLNVCVANMSAGGGGGVGDIGAMFRRQEGVLREFTVYARDEGEEEEEEGHGLEQKEEEEEEEGGLVTDTWDNGDDDDDDTPEEEDSVLCPVCDRLVPRFAVSAHERYHRLGDA</sequence>
<dbReference type="SUPFAM" id="SSF56672">
    <property type="entry name" value="DNA/RNA polymerases"/>
    <property type="match status" value="1"/>
</dbReference>
<dbReference type="InterPro" id="IPR036775">
    <property type="entry name" value="DNA_pol_Y-fam_lit_finger_sf"/>
</dbReference>
<dbReference type="Proteomes" id="UP001303115">
    <property type="component" value="Unassembled WGS sequence"/>
</dbReference>
<dbReference type="InterPro" id="IPR043502">
    <property type="entry name" value="DNA/RNA_pol_sf"/>
</dbReference>
<feature type="region of interest" description="Disordered" evidence="3">
    <location>
        <begin position="363"/>
        <end position="385"/>
    </location>
</feature>
<dbReference type="Pfam" id="PF11799">
    <property type="entry name" value="IMS_C"/>
    <property type="match status" value="1"/>
</dbReference>
<evidence type="ECO:0000313" key="5">
    <source>
        <dbReference type="EMBL" id="KAK4042316.1"/>
    </source>
</evidence>
<dbReference type="PROSITE" id="PS50173">
    <property type="entry name" value="UMUC"/>
    <property type="match status" value="1"/>
</dbReference>
<evidence type="ECO:0000313" key="6">
    <source>
        <dbReference type="Proteomes" id="UP001303115"/>
    </source>
</evidence>
<comment type="caution">
    <text evidence="5">The sequence shown here is derived from an EMBL/GenBank/DDBJ whole genome shotgun (WGS) entry which is preliminary data.</text>
</comment>
<gene>
    <name evidence="5" type="ORF">C8A01DRAFT_44696</name>
</gene>
<feature type="compositionally biased region" description="Low complexity" evidence="3">
    <location>
        <begin position="366"/>
        <end position="385"/>
    </location>
</feature>
<comment type="subcellular location">
    <subcellularLocation>
        <location evidence="1">Mitochondrion</location>
    </subcellularLocation>
</comment>
<feature type="domain" description="UmuC" evidence="4">
    <location>
        <begin position="24"/>
        <end position="244"/>
    </location>
</feature>
<evidence type="ECO:0000256" key="1">
    <source>
        <dbReference type="ARBA" id="ARBA00004173"/>
    </source>
</evidence>
<accession>A0AAN6PNX8</accession>
<dbReference type="GO" id="GO:0070987">
    <property type="term" value="P:error-free translesion synthesis"/>
    <property type="evidence" value="ECO:0007669"/>
    <property type="project" value="UniProtKB-ARBA"/>
</dbReference>
<reference evidence="6" key="1">
    <citation type="journal article" date="2023" name="Mol. Phylogenet. Evol.">
        <title>Genome-scale phylogeny and comparative genomics of the fungal order Sordariales.</title>
        <authorList>
            <person name="Hensen N."/>
            <person name="Bonometti L."/>
            <person name="Westerberg I."/>
            <person name="Brannstrom I.O."/>
            <person name="Guillou S."/>
            <person name="Cros-Aarteil S."/>
            <person name="Calhoun S."/>
            <person name="Haridas S."/>
            <person name="Kuo A."/>
            <person name="Mondo S."/>
            <person name="Pangilinan J."/>
            <person name="Riley R."/>
            <person name="LaButti K."/>
            <person name="Andreopoulos B."/>
            <person name="Lipzen A."/>
            <person name="Chen C."/>
            <person name="Yan M."/>
            <person name="Daum C."/>
            <person name="Ng V."/>
            <person name="Clum A."/>
            <person name="Steindorff A."/>
            <person name="Ohm R.A."/>
            <person name="Martin F."/>
            <person name="Silar P."/>
            <person name="Natvig D.O."/>
            <person name="Lalanne C."/>
            <person name="Gautier V."/>
            <person name="Ament-Velasquez S.L."/>
            <person name="Kruys A."/>
            <person name="Hutchinson M.I."/>
            <person name="Powell A.J."/>
            <person name="Barry K."/>
            <person name="Miller A.N."/>
            <person name="Grigoriev I.V."/>
            <person name="Debuchy R."/>
            <person name="Gladieux P."/>
            <person name="Hiltunen Thoren M."/>
            <person name="Johannesson H."/>
        </authorList>
    </citation>
    <scope>NUCLEOTIDE SEQUENCE [LARGE SCALE GENOMIC DNA]</scope>
    <source>
        <strain evidence="6">CBS 284.82</strain>
    </source>
</reference>
<dbReference type="InterPro" id="IPR043128">
    <property type="entry name" value="Rev_trsase/Diguanyl_cyclase"/>
</dbReference>
<protein>
    <recommendedName>
        <fullName evidence="4">UmuC domain-containing protein</fullName>
    </recommendedName>
</protein>
<dbReference type="Gene3D" id="3.30.1490.100">
    <property type="entry name" value="DNA polymerase, Y-family, little finger domain"/>
    <property type="match status" value="1"/>
</dbReference>
<proteinExistence type="predicted"/>
<dbReference type="GO" id="GO:0003887">
    <property type="term" value="F:DNA-directed DNA polymerase activity"/>
    <property type="evidence" value="ECO:0007669"/>
    <property type="project" value="TreeGrafter"/>
</dbReference>
<feature type="compositionally biased region" description="Acidic residues" evidence="3">
    <location>
        <begin position="529"/>
        <end position="544"/>
    </location>
</feature>
<dbReference type="InterPro" id="IPR017961">
    <property type="entry name" value="DNA_pol_Y-fam_little_finger"/>
</dbReference>
<dbReference type="PANTHER" id="PTHR46404">
    <property type="entry name" value="DNA POLYMERASE IOTA"/>
    <property type="match status" value="1"/>
</dbReference>
<dbReference type="PANTHER" id="PTHR46404:SF1">
    <property type="entry name" value="DNA POLYMERASE IOTA"/>
    <property type="match status" value="1"/>
</dbReference>
<dbReference type="GO" id="GO:0003684">
    <property type="term" value="F:damaged DNA binding"/>
    <property type="evidence" value="ECO:0007669"/>
    <property type="project" value="InterPro"/>
</dbReference>
<evidence type="ECO:0000256" key="3">
    <source>
        <dbReference type="SAM" id="MobiDB-lite"/>
    </source>
</evidence>
<dbReference type="GO" id="GO:0006281">
    <property type="term" value="P:DNA repair"/>
    <property type="evidence" value="ECO:0007669"/>
    <property type="project" value="InterPro"/>
</dbReference>
<dbReference type="EMBL" id="MU854343">
    <property type="protein sequence ID" value="KAK4042316.1"/>
    <property type="molecule type" value="Genomic_DNA"/>
</dbReference>